<dbReference type="InterPro" id="IPR036427">
    <property type="entry name" value="Bromodomain-like_sf"/>
</dbReference>
<proteinExistence type="predicted"/>
<evidence type="ECO:0000313" key="2">
    <source>
        <dbReference type="EMBL" id="KLU90597.1"/>
    </source>
</evidence>
<dbReference type="SUPFAM" id="SSF47370">
    <property type="entry name" value="Bromodomain"/>
    <property type="match status" value="1"/>
</dbReference>
<reference evidence="3" key="5">
    <citation type="submission" date="2015-06" db="UniProtKB">
        <authorList>
            <consortium name="EnsemblFungi"/>
        </authorList>
    </citation>
    <scope>IDENTIFICATION</scope>
    <source>
        <strain evidence="3">ATCC 64411</strain>
    </source>
</reference>
<dbReference type="Proteomes" id="UP000011715">
    <property type="component" value="Unassembled WGS sequence"/>
</dbReference>
<dbReference type="AlphaFoldDB" id="A0A0C4ECL8"/>
<reference evidence="3" key="4">
    <citation type="journal article" date="2015" name="G3 (Bethesda)">
        <title>Genome sequences of three phytopathogenic species of the Magnaporthaceae family of fungi.</title>
        <authorList>
            <person name="Okagaki L.H."/>
            <person name="Nunes C.C."/>
            <person name="Sailsbery J."/>
            <person name="Clay B."/>
            <person name="Brown D."/>
            <person name="John T."/>
            <person name="Oh Y."/>
            <person name="Young N."/>
            <person name="Fitzgerald M."/>
            <person name="Haas B.J."/>
            <person name="Zeng Q."/>
            <person name="Young S."/>
            <person name="Adiconis X."/>
            <person name="Fan L."/>
            <person name="Levin J.Z."/>
            <person name="Mitchell T.K."/>
            <person name="Okubara P.A."/>
            <person name="Farman M.L."/>
            <person name="Kohn L.M."/>
            <person name="Birren B."/>
            <person name="Ma L.-J."/>
            <person name="Dean R.A."/>
        </authorList>
    </citation>
    <scope>NUCLEOTIDE SEQUENCE</scope>
    <source>
        <strain evidence="3">ATCC 64411 / 73-15</strain>
    </source>
</reference>
<evidence type="ECO:0000313" key="4">
    <source>
        <dbReference type="Proteomes" id="UP000011715"/>
    </source>
</evidence>
<dbReference type="EMBL" id="ADBL01002336">
    <property type="status" value="NOT_ANNOTATED_CDS"/>
    <property type="molecule type" value="Genomic_DNA"/>
</dbReference>
<evidence type="ECO:0000256" key="1">
    <source>
        <dbReference type="ARBA" id="ARBA00023117"/>
    </source>
</evidence>
<accession>A0A0C4ECL8</accession>
<protein>
    <submittedName>
        <fullName evidence="2 3">Uncharacterized protein</fullName>
    </submittedName>
</protein>
<sequence>MVKFISDNERRRLRGNGEVHLGQRGATAKFISDNERRQARGDDEIHLGQRERDHPFVVSNAKFRRPGERASFLWENAYYYNEDGSEIWQLAKELEESLLGLVCRAPRRA</sequence>
<keyword evidence="4" id="KW-1185">Reference proteome</keyword>
<dbReference type="VEuPathDB" id="FungiDB:MAPG_10449"/>
<evidence type="ECO:0000313" key="3">
    <source>
        <dbReference type="EnsemblFungi" id="MAPG_10449T0"/>
    </source>
</evidence>
<name>A0A0C4ECL8_MAGP6</name>
<organism evidence="3 4">
    <name type="scientific">Magnaporthiopsis poae (strain ATCC 64411 / 73-15)</name>
    <name type="common">Kentucky bluegrass fungus</name>
    <name type="synonym">Magnaporthe poae</name>
    <dbReference type="NCBI Taxonomy" id="644358"/>
    <lineage>
        <taxon>Eukaryota</taxon>
        <taxon>Fungi</taxon>
        <taxon>Dikarya</taxon>
        <taxon>Ascomycota</taxon>
        <taxon>Pezizomycotina</taxon>
        <taxon>Sordariomycetes</taxon>
        <taxon>Sordariomycetidae</taxon>
        <taxon>Magnaporthales</taxon>
        <taxon>Magnaporthaceae</taxon>
        <taxon>Magnaporthiopsis</taxon>
    </lineage>
</organism>
<gene>
    <name evidence="2" type="ORF">MAPG_10449</name>
</gene>
<dbReference type="EnsemblFungi" id="MAPG_10449T0">
    <property type="protein sequence ID" value="MAPG_10449T0"/>
    <property type="gene ID" value="MAPG_10449"/>
</dbReference>
<reference evidence="4" key="1">
    <citation type="submission" date="2010-05" db="EMBL/GenBank/DDBJ databases">
        <title>The genome sequence of Magnaporthe poae strain ATCC 64411.</title>
        <authorList>
            <person name="Ma L.-J."/>
            <person name="Dead R."/>
            <person name="Young S."/>
            <person name="Zeng Q."/>
            <person name="Koehrsen M."/>
            <person name="Alvarado L."/>
            <person name="Berlin A."/>
            <person name="Chapman S.B."/>
            <person name="Chen Z."/>
            <person name="Freedman E."/>
            <person name="Gellesch M."/>
            <person name="Goldberg J."/>
            <person name="Griggs A."/>
            <person name="Gujja S."/>
            <person name="Heilman E.R."/>
            <person name="Heiman D."/>
            <person name="Hepburn T."/>
            <person name="Howarth C."/>
            <person name="Jen D."/>
            <person name="Larson L."/>
            <person name="Mehta T."/>
            <person name="Neiman D."/>
            <person name="Pearson M."/>
            <person name="Roberts A."/>
            <person name="Saif S."/>
            <person name="Shea T."/>
            <person name="Shenoy N."/>
            <person name="Sisk P."/>
            <person name="Stolte C."/>
            <person name="Sykes S."/>
            <person name="Walk T."/>
            <person name="White J."/>
            <person name="Yandava C."/>
            <person name="Haas B."/>
            <person name="Nusbaum C."/>
            <person name="Birren B."/>
        </authorList>
    </citation>
    <scope>NUCLEOTIDE SEQUENCE [LARGE SCALE GENOMIC DNA]</scope>
    <source>
        <strain evidence="4">ATCC 64411 / 73-15</strain>
    </source>
</reference>
<dbReference type="EMBL" id="GL876975">
    <property type="protein sequence ID" value="KLU90597.1"/>
    <property type="molecule type" value="Genomic_DNA"/>
</dbReference>
<reference evidence="2" key="2">
    <citation type="submission" date="2010-05" db="EMBL/GenBank/DDBJ databases">
        <title>The Genome Sequence of Magnaporthe poae strain ATCC 64411.</title>
        <authorList>
            <consortium name="The Broad Institute Genome Sequencing Platform"/>
            <consortium name="Broad Institute Genome Sequencing Center for Infectious Disease"/>
            <person name="Ma L.-J."/>
            <person name="Dead R."/>
            <person name="Young S."/>
            <person name="Zeng Q."/>
            <person name="Koehrsen M."/>
            <person name="Alvarado L."/>
            <person name="Berlin A."/>
            <person name="Chapman S.B."/>
            <person name="Chen Z."/>
            <person name="Freedman E."/>
            <person name="Gellesch M."/>
            <person name="Goldberg J."/>
            <person name="Griggs A."/>
            <person name="Gujja S."/>
            <person name="Heilman E.R."/>
            <person name="Heiman D."/>
            <person name="Hepburn T."/>
            <person name="Howarth C."/>
            <person name="Jen D."/>
            <person name="Larson L."/>
            <person name="Mehta T."/>
            <person name="Neiman D."/>
            <person name="Pearson M."/>
            <person name="Roberts A."/>
            <person name="Saif S."/>
            <person name="Shea T."/>
            <person name="Shenoy N."/>
            <person name="Sisk P."/>
            <person name="Stolte C."/>
            <person name="Sykes S."/>
            <person name="Walk T."/>
            <person name="White J."/>
            <person name="Yandava C."/>
            <person name="Haas B."/>
            <person name="Nusbaum C."/>
            <person name="Birren B."/>
        </authorList>
    </citation>
    <scope>NUCLEOTIDE SEQUENCE</scope>
    <source>
        <strain evidence="2">ATCC 64411</strain>
    </source>
</reference>
<keyword evidence="1" id="KW-0103">Bromodomain</keyword>
<reference evidence="2" key="3">
    <citation type="submission" date="2011-03" db="EMBL/GenBank/DDBJ databases">
        <title>Annotation of Magnaporthe poae ATCC 64411.</title>
        <authorList>
            <person name="Ma L.-J."/>
            <person name="Dead R."/>
            <person name="Young S.K."/>
            <person name="Zeng Q."/>
            <person name="Gargeya S."/>
            <person name="Fitzgerald M."/>
            <person name="Haas B."/>
            <person name="Abouelleil A."/>
            <person name="Alvarado L."/>
            <person name="Arachchi H.M."/>
            <person name="Berlin A."/>
            <person name="Brown A."/>
            <person name="Chapman S.B."/>
            <person name="Chen Z."/>
            <person name="Dunbar C."/>
            <person name="Freedman E."/>
            <person name="Gearin G."/>
            <person name="Gellesch M."/>
            <person name="Goldberg J."/>
            <person name="Griggs A."/>
            <person name="Gujja S."/>
            <person name="Heiman D."/>
            <person name="Howarth C."/>
            <person name="Larson L."/>
            <person name="Lui A."/>
            <person name="MacDonald P.J.P."/>
            <person name="Mehta T."/>
            <person name="Montmayeur A."/>
            <person name="Murphy C."/>
            <person name="Neiman D."/>
            <person name="Pearson M."/>
            <person name="Priest M."/>
            <person name="Roberts A."/>
            <person name="Saif S."/>
            <person name="Shea T."/>
            <person name="Shenoy N."/>
            <person name="Sisk P."/>
            <person name="Stolte C."/>
            <person name="Sykes S."/>
            <person name="Yandava C."/>
            <person name="Wortman J."/>
            <person name="Nusbaum C."/>
            <person name="Birren B."/>
        </authorList>
    </citation>
    <scope>NUCLEOTIDE SEQUENCE</scope>
    <source>
        <strain evidence="2">ATCC 64411</strain>
    </source>
</reference>
<dbReference type="GO" id="GO:0006325">
    <property type="term" value="P:chromatin organization"/>
    <property type="evidence" value="ECO:0007669"/>
    <property type="project" value="UniProtKB-ARBA"/>
</dbReference>